<keyword evidence="3" id="KW-1185">Reference proteome</keyword>
<dbReference type="AlphaFoldDB" id="A0A5B7K7J3"/>
<comment type="caution">
    <text evidence="2">The sequence shown here is derived from an EMBL/GenBank/DDBJ whole genome shotgun (WGS) entry which is preliminary data.</text>
</comment>
<feature type="region of interest" description="Disordered" evidence="1">
    <location>
        <begin position="1"/>
        <end position="26"/>
    </location>
</feature>
<evidence type="ECO:0000256" key="1">
    <source>
        <dbReference type="SAM" id="MobiDB-lite"/>
    </source>
</evidence>
<dbReference type="Proteomes" id="UP000324222">
    <property type="component" value="Unassembled WGS sequence"/>
</dbReference>
<proteinExistence type="predicted"/>
<organism evidence="2 3">
    <name type="scientific">Portunus trituberculatus</name>
    <name type="common">Swimming crab</name>
    <name type="synonym">Neptunus trituberculatus</name>
    <dbReference type="NCBI Taxonomy" id="210409"/>
    <lineage>
        <taxon>Eukaryota</taxon>
        <taxon>Metazoa</taxon>
        <taxon>Ecdysozoa</taxon>
        <taxon>Arthropoda</taxon>
        <taxon>Crustacea</taxon>
        <taxon>Multicrustacea</taxon>
        <taxon>Malacostraca</taxon>
        <taxon>Eumalacostraca</taxon>
        <taxon>Eucarida</taxon>
        <taxon>Decapoda</taxon>
        <taxon>Pleocyemata</taxon>
        <taxon>Brachyura</taxon>
        <taxon>Eubrachyura</taxon>
        <taxon>Portunoidea</taxon>
        <taxon>Portunidae</taxon>
        <taxon>Portuninae</taxon>
        <taxon>Portunus</taxon>
    </lineage>
</organism>
<accession>A0A5B7K7J3</accession>
<reference evidence="2 3" key="1">
    <citation type="submission" date="2019-05" db="EMBL/GenBank/DDBJ databases">
        <title>Another draft genome of Portunus trituberculatus and its Hox gene families provides insights of decapod evolution.</title>
        <authorList>
            <person name="Jeong J.-H."/>
            <person name="Song I."/>
            <person name="Kim S."/>
            <person name="Choi T."/>
            <person name="Kim D."/>
            <person name="Ryu S."/>
            <person name="Kim W."/>
        </authorList>
    </citation>
    <scope>NUCLEOTIDE SEQUENCE [LARGE SCALE GENOMIC DNA]</scope>
    <source>
        <tissue evidence="2">Muscle</tissue>
    </source>
</reference>
<evidence type="ECO:0000313" key="2">
    <source>
        <dbReference type="EMBL" id="MPD01188.1"/>
    </source>
</evidence>
<gene>
    <name evidence="2" type="ORF">E2C01_096706</name>
</gene>
<protein>
    <submittedName>
        <fullName evidence="2">Uncharacterized protein</fullName>
    </submittedName>
</protein>
<name>A0A5B7K7J3_PORTR</name>
<dbReference type="EMBL" id="VSRR010126097">
    <property type="protein sequence ID" value="MPD01188.1"/>
    <property type="molecule type" value="Genomic_DNA"/>
</dbReference>
<sequence>MPNEEENKAGPSQGNSGGKDTDGNNIKTLKKQRGIIKGKFTAKVRVFDDLVLQNTPAEVLSDIFSEICGLFEDKRPK</sequence>
<evidence type="ECO:0000313" key="3">
    <source>
        <dbReference type="Proteomes" id="UP000324222"/>
    </source>
</evidence>